<dbReference type="GO" id="GO:0006812">
    <property type="term" value="P:monoatomic cation transport"/>
    <property type="evidence" value="ECO:0007669"/>
    <property type="project" value="InterPro"/>
</dbReference>
<dbReference type="InterPro" id="IPR012677">
    <property type="entry name" value="Nucleotide-bd_a/b_plait_sf"/>
</dbReference>
<dbReference type="GO" id="GO:0005634">
    <property type="term" value="C:nucleus"/>
    <property type="evidence" value="ECO:0007669"/>
    <property type="project" value="UniProtKB-SubCell"/>
</dbReference>
<dbReference type="GO" id="GO:0006396">
    <property type="term" value="P:RNA processing"/>
    <property type="evidence" value="ECO:0007669"/>
    <property type="project" value="InterPro"/>
</dbReference>
<feature type="compositionally biased region" description="Pro residues" evidence="6">
    <location>
        <begin position="527"/>
        <end position="537"/>
    </location>
</feature>
<dbReference type="Gene3D" id="3.30.70.330">
    <property type="match status" value="1"/>
</dbReference>
<sequence length="828" mass="91477">MRRARIGSKPETREVLSTVLSAPHRALSLIKMAQGESPPSDSTSDPSLSRNVSFSRLNAQAPEFVPTNRSGSTPTSGPTPAPGPAAPPVSVGQVHVYSPPSVPFHVPIQVVPPPPPHVVPVPVHHHHLPVQYHHHHQYHYSGFGDQEATVQHKQQQQQLGEQAQADHASSSSSKTHKLSDEATSKILNQVEYYFSDLNLATTDHLMRFINKDPEGFVPISVVASFKKIKALVNSQSQLATVLRNSSKLLVHEDGKKVRRQHPLTQSDMEELQSRIVVAENLPEDHCHQNLMKVFSAAGSVKTIRTCQPQTSNSSASPASRSTKADSTLFSNKLHAFVEYESPELAEKAITVHFYLQVAELNDEANWRSGLKVRLMLRRVSKPAQVRGKKGQDGEVQLDEEDASSPEQQANEKQSVDSSQQSDAHSHEHGEEHGNDKEVGQRKGRNRGRGKGRGRGQYHHNTNRGNHVGPPPHNLVGSIEQPGVAKQPPGPRMPDGTRGFAMGRGKPVASLESEVGEGSSLPTASVDLPPPPPPPSPPATGGSRSPVIFSFPKRPSIRLTSEFDSDSSVFFHKVSCKLFDSLAKLKLSFHNNHKGELSPPTWHLSPSTSPLTTTLKINLLSSAAPSMLVLDCNSVLPMISRHNKERHPWLRSLLNLAMHLNSLLLYLLLVSQKLPLNSPWRSFFGGKEEEETKRMLSINGIVKGQILNGLCTAHYADEDLKLRYSYKRRFGPSDKLSYWYNFDSDYWSAVYKHTYGKDLKLKAGYDSEVRLGWASLWVGDEGGKARTAPMKMKVQFMLQVPQDDIRSSTLMFRISLCNTNSTVPSLPPN</sequence>
<dbReference type="InterPro" id="IPR038951">
    <property type="entry name" value="OEP37-like"/>
</dbReference>
<comment type="subcellular location">
    <subcellularLocation>
        <location evidence="2">Nucleus</location>
    </subcellularLocation>
</comment>
<dbReference type="InterPro" id="IPR036390">
    <property type="entry name" value="WH_DNA-bd_sf"/>
</dbReference>
<feature type="compositionally biased region" description="Low complexity" evidence="6">
    <location>
        <begin position="37"/>
        <end position="49"/>
    </location>
</feature>
<feature type="compositionally biased region" description="Low complexity" evidence="6">
    <location>
        <begin position="509"/>
        <end position="520"/>
    </location>
</feature>
<evidence type="ECO:0000259" key="7">
    <source>
        <dbReference type="PROSITE" id="PS50102"/>
    </source>
</evidence>
<feature type="region of interest" description="Disordered" evidence="6">
    <location>
        <begin position="305"/>
        <end position="324"/>
    </location>
</feature>
<dbReference type="AlphaFoldDB" id="A0A4Y1RW85"/>
<dbReference type="InterPro" id="IPR035979">
    <property type="entry name" value="RBD_domain_sf"/>
</dbReference>
<evidence type="ECO:0000256" key="6">
    <source>
        <dbReference type="SAM" id="MobiDB-lite"/>
    </source>
</evidence>
<dbReference type="InterPro" id="IPR036388">
    <property type="entry name" value="WH-like_DNA-bd_sf"/>
</dbReference>
<comment type="function">
    <text evidence="1">Transcriptional regulator.</text>
</comment>
<dbReference type="InterPro" id="IPR034878">
    <property type="entry name" value="La-rel_plant_RRM"/>
</dbReference>
<feature type="compositionally biased region" description="Basic residues" evidence="6">
    <location>
        <begin position="441"/>
        <end position="461"/>
    </location>
</feature>
<reference evidence="9" key="1">
    <citation type="journal article" date="2019" name="Science">
        <title>Mutation of a bHLH transcription factor allowed almond domestication.</title>
        <authorList>
            <person name="Sanchez-Perez R."/>
            <person name="Pavan S."/>
            <person name="Mazzeo R."/>
            <person name="Moldovan C."/>
            <person name="Aiese Cigliano R."/>
            <person name="Del Cueto J."/>
            <person name="Ricciardi F."/>
            <person name="Lotti C."/>
            <person name="Ricciardi L."/>
            <person name="Dicenta F."/>
            <person name="Lopez-Marques R.L."/>
            <person name="Lindberg Moller B."/>
        </authorList>
    </citation>
    <scope>NUCLEOTIDE SEQUENCE</scope>
</reference>
<feature type="compositionally biased region" description="Low complexity" evidence="6">
    <location>
        <begin position="307"/>
        <end position="321"/>
    </location>
</feature>
<evidence type="ECO:0000259" key="8">
    <source>
        <dbReference type="PROSITE" id="PS50961"/>
    </source>
</evidence>
<dbReference type="PROSITE" id="PS50102">
    <property type="entry name" value="RRM"/>
    <property type="match status" value="1"/>
</dbReference>
<dbReference type="EMBL" id="AP019303">
    <property type="protein sequence ID" value="BBH08651.1"/>
    <property type="molecule type" value="Genomic_DNA"/>
</dbReference>
<dbReference type="PANTHER" id="PTHR35484">
    <property type="entry name" value="OUTER ENVELOPE PORE PROTEIN 37, CHLOROPLASTIC"/>
    <property type="match status" value="1"/>
</dbReference>
<feature type="compositionally biased region" description="Basic and acidic residues" evidence="6">
    <location>
        <begin position="423"/>
        <end position="440"/>
    </location>
</feature>
<dbReference type="Pfam" id="PF05383">
    <property type="entry name" value="La"/>
    <property type="match status" value="1"/>
</dbReference>
<evidence type="ECO:0000256" key="3">
    <source>
        <dbReference type="ARBA" id="ARBA00022884"/>
    </source>
</evidence>
<dbReference type="GO" id="GO:0009707">
    <property type="term" value="C:chloroplast outer membrane"/>
    <property type="evidence" value="ECO:0007669"/>
    <property type="project" value="TreeGrafter"/>
</dbReference>
<feature type="compositionally biased region" description="Low complexity" evidence="6">
    <location>
        <begin position="147"/>
        <end position="173"/>
    </location>
</feature>
<evidence type="ECO:0000313" key="9">
    <source>
        <dbReference type="EMBL" id="BBH08651.1"/>
    </source>
</evidence>
<dbReference type="PRINTS" id="PR00302">
    <property type="entry name" value="LUPUSLA"/>
</dbReference>
<dbReference type="InterPro" id="IPR002344">
    <property type="entry name" value="Lupus_La"/>
</dbReference>
<dbReference type="SUPFAM" id="SSF46785">
    <property type="entry name" value="Winged helix' DNA-binding domain"/>
    <property type="match status" value="1"/>
</dbReference>
<keyword evidence="4" id="KW-0539">Nucleus</keyword>
<feature type="domain" description="HTH La-type RNA-binding" evidence="8">
    <location>
        <begin position="176"/>
        <end position="267"/>
    </location>
</feature>
<feature type="domain" description="RRM" evidence="7">
    <location>
        <begin position="274"/>
        <end position="379"/>
    </location>
</feature>
<dbReference type="SUPFAM" id="SSF54928">
    <property type="entry name" value="RNA-binding domain, RBD"/>
    <property type="match status" value="1"/>
</dbReference>
<dbReference type="FunFam" id="1.10.10.10:FF:000158">
    <property type="entry name" value="La ribonucleoprotein domain family member 7"/>
    <property type="match status" value="1"/>
</dbReference>
<feature type="region of interest" description="Disordered" evidence="6">
    <location>
        <begin position="147"/>
        <end position="180"/>
    </location>
</feature>
<evidence type="ECO:0000256" key="1">
    <source>
        <dbReference type="ARBA" id="ARBA00002339"/>
    </source>
</evidence>
<dbReference type="GO" id="GO:0003723">
    <property type="term" value="F:RNA binding"/>
    <property type="evidence" value="ECO:0007669"/>
    <property type="project" value="UniProtKB-UniRule"/>
</dbReference>
<proteinExistence type="predicted"/>
<feature type="compositionally biased region" description="Polar residues" evidence="6">
    <location>
        <begin position="404"/>
        <end position="422"/>
    </location>
</feature>
<gene>
    <name evidence="9" type="ORF">Prudu_020898</name>
</gene>
<feature type="compositionally biased region" description="Pro residues" evidence="6">
    <location>
        <begin position="77"/>
        <end position="87"/>
    </location>
</feature>
<name>A0A4Y1RW85_PRUDU</name>
<keyword evidence="3 5" id="KW-0694">RNA-binding</keyword>
<evidence type="ECO:0000256" key="5">
    <source>
        <dbReference type="PROSITE-ProRule" id="PRU00332"/>
    </source>
</evidence>
<evidence type="ECO:0000256" key="4">
    <source>
        <dbReference type="ARBA" id="ARBA00023242"/>
    </source>
</evidence>
<dbReference type="InterPro" id="IPR006630">
    <property type="entry name" value="La_HTH"/>
</dbReference>
<dbReference type="Gene3D" id="1.10.10.10">
    <property type="entry name" value="Winged helix-like DNA-binding domain superfamily/Winged helix DNA-binding domain"/>
    <property type="match status" value="1"/>
</dbReference>
<dbReference type="PROSITE" id="PS50961">
    <property type="entry name" value="HTH_LA"/>
    <property type="match status" value="1"/>
</dbReference>
<feature type="region of interest" description="Disordered" evidence="6">
    <location>
        <begin position="31"/>
        <end position="92"/>
    </location>
</feature>
<feature type="region of interest" description="Disordered" evidence="6">
    <location>
        <begin position="381"/>
        <end position="547"/>
    </location>
</feature>
<dbReference type="GO" id="GO:0005216">
    <property type="term" value="F:monoatomic ion channel activity"/>
    <property type="evidence" value="ECO:0007669"/>
    <property type="project" value="InterPro"/>
</dbReference>
<evidence type="ECO:0000256" key="2">
    <source>
        <dbReference type="ARBA" id="ARBA00004123"/>
    </source>
</evidence>
<protein>
    <submittedName>
        <fullName evidence="9">RNA-binding protein</fullName>
    </submittedName>
</protein>
<dbReference type="PANTHER" id="PTHR35484:SF2">
    <property type="entry name" value="OUTER ENVELOPE PORE PROTEIN 37, CHLOROPLASTIC"/>
    <property type="match status" value="1"/>
</dbReference>
<dbReference type="GO" id="GO:1990904">
    <property type="term" value="C:ribonucleoprotein complex"/>
    <property type="evidence" value="ECO:0007669"/>
    <property type="project" value="InterPro"/>
</dbReference>
<dbReference type="InterPro" id="IPR000504">
    <property type="entry name" value="RRM_dom"/>
</dbReference>
<accession>A0A4Y1RW85</accession>
<organism evidence="9">
    <name type="scientific">Prunus dulcis</name>
    <name type="common">Almond</name>
    <name type="synonym">Amygdalus dulcis</name>
    <dbReference type="NCBI Taxonomy" id="3755"/>
    <lineage>
        <taxon>Eukaryota</taxon>
        <taxon>Viridiplantae</taxon>
        <taxon>Streptophyta</taxon>
        <taxon>Embryophyta</taxon>
        <taxon>Tracheophyta</taxon>
        <taxon>Spermatophyta</taxon>
        <taxon>Magnoliopsida</taxon>
        <taxon>eudicotyledons</taxon>
        <taxon>Gunneridae</taxon>
        <taxon>Pentapetalae</taxon>
        <taxon>rosids</taxon>
        <taxon>fabids</taxon>
        <taxon>Rosales</taxon>
        <taxon>Rosaceae</taxon>
        <taxon>Amygdaloideae</taxon>
        <taxon>Amygdaleae</taxon>
        <taxon>Prunus</taxon>
    </lineage>
</organism>
<dbReference type="SMART" id="SM00715">
    <property type="entry name" value="LA"/>
    <property type="match status" value="1"/>
</dbReference>
<dbReference type="CDD" id="cd12288">
    <property type="entry name" value="RRM_La_like_plant"/>
    <property type="match status" value="1"/>
</dbReference>